<feature type="transmembrane region" description="Helical" evidence="1">
    <location>
        <begin position="45"/>
        <end position="67"/>
    </location>
</feature>
<keyword evidence="1" id="KW-0472">Membrane</keyword>
<feature type="transmembrane region" description="Helical" evidence="1">
    <location>
        <begin position="79"/>
        <end position="100"/>
    </location>
</feature>
<reference evidence="2" key="1">
    <citation type="submission" date="2021-05" db="EMBL/GenBank/DDBJ databases">
        <authorList>
            <person name="Alioto T."/>
            <person name="Alioto T."/>
            <person name="Gomez Garrido J."/>
        </authorList>
    </citation>
    <scope>NUCLEOTIDE SEQUENCE</scope>
</reference>
<sequence length="119" mass="13713">MKGSLFSAKFAFIFAHICKFALFCTFFNLNCLHICYIPLLPIFSFWLVLSFLSFFAFAILHGFFALYLANWFPLGTYSLILYFSSVVHAFLSFSLVPTYIPLGSEFSENYAIPKKEKIL</sequence>
<proteinExistence type="predicted"/>
<keyword evidence="1" id="KW-1133">Transmembrane helix</keyword>
<feature type="transmembrane region" description="Helical" evidence="1">
    <location>
        <begin position="12"/>
        <end position="39"/>
    </location>
</feature>
<accession>A0A8D9E5X1</accession>
<keyword evidence="1" id="KW-0812">Transmembrane</keyword>
<evidence type="ECO:0000313" key="2">
    <source>
        <dbReference type="EMBL" id="CAG6741657.1"/>
    </source>
</evidence>
<protein>
    <submittedName>
        <fullName evidence="2">Uncharacterized protein</fullName>
    </submittedName>
</protein>
<dbReference type="AlphaFoldDB" id="A0A8D9E5X1"/>
<name>A0A8D9E5X1_9HEMI</name>
<dbReference type="EMBL" id="HBUF01428316">
    <property type="protein sequence ID" value="CAG6741657.1"/>
    <property type="molecule type" value="Transcribed_RNA"/>
</dbReference>
<evidence type="ECO:0000256" key="1">
    <source>
        <dbReference type="SAM" id="Phobius"/>
    </source>
</evidence>
<organism evidence="2">
    <name type="scientific">Cacopsylla melanoneura</name>
    <dbReference type="NCBI Taxonomy" id="428564"/>
    <lineage>
        <taxon>Eukaryota</taxon>
        <taxon>Metazoa</taxon>
        <taxon>Ecdysozoa</taxon>
        <taxon>Arthropoda</taxon>
        <taxon>Hexapoda</taxon>
        <taxon>Insecta</taxon>
        <taxon>Pterygota</taxon>
        <taxon>Neoptera</taxon>
        <taxon>Paraneoptera</taxon>
        <taxon>Hemiptera</taxon>
        <taxon>Sternorrhyncha</taxon>
        <taxon>Psylloidea</taxon>
        <taxon>Psyllidae</taxon>
        <taxon>Psyllinae</taxon>
        <taxon>Cacopsylla</taxon>
    </lineage>
</organism>